<name>A0A2U8GR82_9RHOO</name>
<dbReference type="RefSeq" id="WP_108949875.1">
    <property type="nucleotide sequence ID" value="NZ_CP022187.1"/>
</dbReference>
<feature type="transmembrane region" description="Helical" evidence="1">
    <location>
        <begin position="70"/>
        <end position="90"/>
    </location>
</feature>
<organism evidence="2 3">
    <name type="scientific">Parazoarcus communis</name>
    <dbReference type="NCBI Taxonomy" id="41977"/>
    <lineage>
        <taxon>Bacteria</taxon>
        <taxon>Pseudomonadati</taxon>
        <taxon>Pseudomonadota</taxon>
        <taxon>Betaproteobacteria</taxon>
        <taxon>Rhodocyclales</taxon>
        <taxon>Zoogloeaceae</taxon>
        <taxon>Parazoarcus</taxon>
    </lineage>
</organism>
<dbReference type="GO" id="GO:0016787">
    <property type="term" value="F:hydrolase activity"/>
    <property type="evidence" value="ECO:0007669"/>
    <property type="project" value="UniProtKB-KW"/>
</dbReference>
<feature type="transmembrane region" description="Helical" evidence="1">
    <location>
        <begin position="102"/>
        <end position="124"/>
    </location>
</feature>
<gene>
    <name evidence="2" type="ORF">CEW83_13855</name>
</gene>
<keyword evidence="1" id="KW-1133">Transmembrane helix</keyword>
<feature type="transmembrane region" description="Helical" evidence="1">
    <location>
        <begin position="136"/>
        <end position="162"/>
    </location>
</feature>
<keyword evidence="3" id="KW-1185">Reference proteome</keyword>
<sequence length="360" mass="39310">MDTLTHALSGALAGRLLAPRKGVAGALPPPVWQAVAVGTAAATFPDLDFVLGFVSELTYLRGHRGVTHSLLLMPVWALLVAALMAGLFRLRRGREAAASWRAFYLIACSGIFIHILGDLITQFGTMILAPFSDRRFGWGTTFIIDLGFSGIILAGLLASALWRRSRVPAGLALVVLAGWVGLSASARHDAIEFARAHATANDIDIVSVDAVPRPASPFNWTAVVFDGERYHYAHINTRRSEPLEVTESDNFIRRLSAAYAPLSMAQWTVRPVFGNGDASAIARQVWDEDKFAFYRWFAMFPMLDQVEPAAGGGVCVNFVDLRFETPGRDGVPFRYGLCGGASEGWRIFERVTGGRRWIGE</sequence>
<evidence type="ECO:0000313" key="3">
    <source>
        <dbReference type="Proteomes" id="UP000244930"/>
    </source>
</evidence>
<accession>A0A2U8GR82</accession>
<dbReference type="InterPro" id="IPR053170">
    <property type="entry name" value="Transcription_regulator"/>
</dbReference>
<feature type="transmembrane region" description="Helical" evidence="1">
    <location>
        <begin position="169"/>
        <end position="186"/>
    </location>
</feature>
<keyword evidence="1" id="KW-0472">Membrane</keyword>
<dbReference type="KEGG" id="acom:CEW83_13855"/>
<proteinExistence type="predicted"/>
<dbReference type="Proteomes" id="UP000244930">
    <property type="component" value="Chromosome"/>
</dbReference>
<dbReference type="PANTHER" id="PTHR40031:SF1">
    <property type="entry name" value="MEMBRANE-BOUND METAL-DEPENDENT HYDROLASE"/>
    <property type="match status" value="1"/>
</dbReference>
<protein>
    <submittedName>
        <fullName evidence="2">Hydrolase</fullName>
    </submittedName>
</protein>
<dbReference type="EMBL" id="CP022187">
    <property type="protein sequence ID" value="AWI76172.1"/>
    <property type="molecule type" value="Genomic_DNA"/>
</dbReference>
<keyword evidence="1" id="KW-0812">Transmembrane</keyword>
<evidence type="ECO:0000256" key="1">
    <source>
        <dbReference type="SAM" id="Phobius"/>
    </source>
</evidence>
<keyword evidence="2" id="KW-0378">Hydrolase</keyword>
<dbReference type="PANTHER" id="PTHR40031">
    <property type="entry name" value="HYPOTHETICAL MEMBRANE SPANNING PROTEIN"/>
    <property type="match status" value="1"/>
</dbReference>
<dbReference type="AlphaFoldDB" id="A0A2U8GR82"/>
<dbReference type="InterPro" id="IPR007404">
    <property type="entry name" value="YdjM-like"/>
</dbReference>
<reference evidence="2 3" key="1">
    <citation type="submission" date="2017-06" db="EMBL/GenBank/DDBJ databases">
        <title>Azoarcus.</title>
        <authorList>
            <person name="Woo J.-H."/>
            <person name="Kim H.-S."/>
        </authorList>
    </citation>
    <scope>NUCLEOTIDE SEQUENCE [LARGE SCALE GENOMIC DNA]</scope>
    <source>
        <strain evidence="2 3">TSPY31</strain>
    </source>
</reference>
<evidence type="ECO:0000313" key="2">
    <source>
        <dbReference type="EMBL" id="AWI76172.1"/>
    </source>
</evidence>
<dbReference type="Pfam" id="PF04307">
    <property type="entry name" value="YdjM"/>
    <property type="match status" value="1"/>
</dbReference>